<dbReference type="InterPro" id="IPR002477">
    <property type="entry name" value="Peptidoglycan-bd-like"/>
</dbReference>
<dbReference type="Gene3D" id="1.10.530.10">
    <property type="match status" value="1"/>
</dbReference>
<evidence type="ECO:0000313" key="4">
    <source>
        <dbReference type="Proteomes" id="UP000005870"/>
    </source>
</evidence>
<dbReference type="InterPro" id="IPR036365">
    <property type="entry name" value="PGBD-like_sf"/>
</dbReference>
<evidence type="ECO:0000259" key="2">
    <source>
        <dbReference type="Pfam" id="PF01471"/>
    </source>
</evidence>
<dbReference type="Proteomes" id="UP000005870">
    <property type="component" value="Chromosome"/>
</dbReference>
<gene>
    <name evidence="3" type="ordered locus">DSC_15170</name>
</gene>
<keyword evidence="4" id="KW-1185">Reference proteome</keyword>
<dbReference type="OrthoDB" id="1491023at2"/>
<feature type="compositionally biased region" description="Basic residues" evidence="1">
    <location>
        <begin position="253"/>
        <end position="270"/>
    </location>
</feature>
<dbReference type="AlphaFoldDB" id="G7UW20"/>
<dbReference type="Gene3D" id="1.10.101.10">
    <property type="entry name" value="PGBD-like superfamily/PGBD"/>
    <property type="match status" value="1"/>
</dbReference>
<sequence length="270" mass="29119">MSIGQVLDQQALARGDANRLFAVGRYQVIPSTMNAAVISLGLDRNAAFTDAVQDRIFSDYLITRKRPSIRNYITGAEGATLRSAQLAQLALSQEWASIANPSTGKSYYDAPGGANHAWITAEETANALNKMRDQYRKAIAEGKTPDQAWAQINAQPAQTVAPDPASGDPMADGMLVQGEQGEAVKAMQEKLGALGYLGADGKPLVADGDFGRNTRAAVEQFQRDRGLEVDGKAGKHTLEALGAAQKAADQAPRRPRGRRSYARRARRRRP</sequence>
<dbReference type="SUPFAM" id="SSF47090">
    <property type="entry name" value="PGBD-like"/>
    <property type="match status" value="1"/>
</dbReference>
<feature type="compositionally biased region" description="Low complexity" evidence="1">
    <location>
        <begin position="240"/>
        <end position="250"/>
    </location>
</feature>
<organism evidence="3 4">
    <name type="scientific">Pseudoxanthomonas spadix (strain BD-a59)</name>
    <dbReference type="NCBI Taxonomy" id="1045855"/>
    <lineage>
        <taxon>Bacteria</taxon>
        <taxon>Pseudomonadati</taxon>
        <taxon>Pseudomonadota</taxon>
        <taxon>Gammaproteobacteria</taxon>
        <taxon>Lysobacterales</taxon>
        <taxon>Lysobacteraceae</taxon>
        <taxon>Pseudoxanthomonas</taxon>
    </lineage>
</organism>
<dbReference type="RefSeq" id="WP_014161851.1">
    <property type="nucleotide sequence ID" value="NC_016147.2"/>
</dbReference>
<reference evidence="3 4" key="1">
    <citation type="journal article" date="2012" name="J. Bacteriol.">
        <title>Complete Genome Sequence of the BTEX-Degrading Bacterium Pseudoxanthomonas spadix BD-a59.</title>
        <authorList>
            <person name="Lee S.H."/>
            <person name="Jin H.M."/>
            <person name="Lee H.J."/>
            <person name="Kim J.M."/>
            <person name="Jeon C.O."/>
        </authorList>
    </citation>
    <scope>NUCLEOTIDE SEQUENCE [LARGE SCALE GENOMIC DNA]</scope>
    <source>
        <strain evidence="3 4">BD-a59</strain>
    </source>
</reference>
<accession>G7UW20</accession>
<dbReference type="KEGG" id="psd:DSC_15170"/>
<dbReference type="STRING" id="1045855.DSC_15170"/>
<name>G7UW20_PSEUP</name>
<protein>
    <submittedName>
        <fullName evidence="3">Peptidoglycan-binding domain 1 protein</fullName>
    </submittedName>
</protein>
<feature type="region of interest" description="Disordered" evidence="1">
    <location>
        <begin position="230"/>
        <end position="270"/>
    </location>
</feature>
<dbReference type="EMBL" id="CP003093">
    <property type="protein sequence ID" value="AER57678.1"/>
    <property type="molecule type" value="Genomic_DNA"/>
</dbReference>
<dbReference type="HOGENOM" id="CLU_1030019_0_0_6"/>
<evidence type="ECO:0000256" key="1">
    <source>
        <dbReference type="SAM" id="MobiDB-lite"/>
    </source>
</evidence>
<dbReference type="Pfam" id="PF01471">
    <property type="entry name" value="PG_binding_1"/>
    <property type="match status" value="1"/>
</dbReference>
<feature type="domain" description="Peptidoglycan binding-like" evidence="2">
    <location>
        <begin position="180"/>
        <end position="241"/>
    </location>
</feature>
<dbReference type="eggNOG" id="COG3409">
    <property type="taxonomic scope" value="Bacteria"/>
</dbReference>
<proteinExistence type="predicted"/>
<dbReference type="InterPro" id="IPR036366">
    <property type="entry name" value="PGBDSf"/>
</dbReference>
<evidence type="ECO:0000313" key="3">
    <source>
        <dbReference type="EMBL" id="AER57678.1"/>
    </source>
</evidence>